<organism evidence="1 2">
    <name type="scientific">Steinernema carpocapsae</name>
    <name type="common">Entomopathogenic nematode</name>
    <dbReference type="NCBI Taxonomy" id="34508"/>
    <lineage>
        <taxon>Eukaryota</taxon>
        <taxon>Metazoa</taxon>
        <taxon>Ecdysozoa</taxon>
        <taxon>Nematoda</taxon>
        <taxon>Chromadorea</taxon>
        <taxon>Rhabditida</taxon>
        <taxon>Tylenchina</taxon>
        <taxon>Panagrolaimomorpha</taxon>
        <taxon>Strongyloidoidea</taxon>
        <taxon>Steinernematidae</taxon>
        <taxon>Steinernema</taxon>
    </lineage>
</organism>
<dbReference type="Proteomes" id="UP000298663">
    <property type="component" value="Unassembled WGS sequence"/>
</dbReference>
<keyword evidence="2" id="KW-1185">Reference proteome</keyword>
<evidence type="ECO:0000313" key="1">
    <source>
        <dbReference type="EMBL" id="TKR70588.1"/>
    </source>
</evidence>
<protein>
    <submittedName>
        <fullName evidence="1">Uncharacterized protein</fullName>
    </submittedName>
</protein>
<gene>
    <name evidence="1" type="ORF">L596_022593</name>
</gene>
<evidence type="ECO:0000313" key="2">
    <source>
        <dbReference type="Proteomes" id="UP000298663"/>
    </source>
</evidence>
<sequence length="370" mass="43908">MDGIPITHWEETFKKQPFSTICSFKNIENFENNPGQLFHDRSFSLYVDLCPKKTFRISLLPCYRDQRSKMCVCEKKTVKVDESANAKKFPDCIMDNWTYFRDIRITIHERDQFRLVVKPGFFPYLKKLLKEPFAQVVTESIHKKQPCDFKEEWGGCTIFGGCDLPFPEESLVREILRYYAHLLQPVNLYLPLKHLMVSAFASGNQLELNYHCGNEDTASFIEALLHRRDMKIYIQDGQSSSRAFHWEMVMLFMEWYNVNNPVYGKYMASGGNFRHIHAPNPKSWVKIENTPLHLKQYLADERYPLFHLHAEKVTFMLPHPKVRGRKLYVVFGIYQEAMEKFRRMKKQNPNFDIDYNFASHECETHFVFFD</sequence>
<dbReference type="EMBL" id="AZBU02000007">
    <property type="protein sequence ID" value="TKR70588.1"/>
    <property type="molecule type" value="Genomic_DNA"/>
</dbReference>
<dbReference type="AlphaFoldDB" id="A0A4U5MM81"/>
<accession>A0A4U5MM81</accession>
<name>A0A4U5MM81_STECR</name>
<reference evidence="1 2" key="2">
    <citation type="journal article" date="2019" name="G3 (Bethesda)">
        <title>Hybrid Assembly of the Genome of the Entomopathogenic Nematode Steinernema carpocapsae Identifies the X-Chromosome.</title>
        <authorList>
            <person name="Serra L."/>
            <person name="Macchietto M."/>
            <person name="Macias-Munoz A."/>
            <person name="McGill C.J."/>
            <person name="Rodriguez I.M."/>
            <person name="Rodriguez B."/>
            <person name="Murad R."/>
            <person name="Mortazavi A."/>
        </authorList>
    </citation>
    <scope>NUCLEOTIDE SEQUENCE [LARGE SCALE GENOMIC DNA]</scope>
    <source>
        <strain evidence="1 2">ALL</strain>
    </source>
</reference>
<reference evidence="1 2" key="1">
    <citation type="journal article" date="2015" name="Genome Biol.">
        <title>Comparative genomics of Steinernema reveals deeply conserved gene regulatory networks.</title>
        <authorList>
            <person name="Dillman A.R."/>
            <person name="Macchietto M."/>
            <person name="Porter C.F."/>
            <person name="Rogers A."/>
            <person name="Williams B."/>
            <person name="Antoshechkin I."/>
            <person name="Lee M.M."/>
            <person name="Goodwin Z."/>
            <person name="Lu X."/>
            <person name="Lewis E.E."/>
            <person name="Goodrich-Blair H."/>
            <person name="Stock S.P."/>
            <person name="Adams B.J."/>
            <person name="Sternberg P.W."/>
            <person name="Mortazavi A."/>
        </authorList>
    </citation>
    <scope>NUCLEOTIDE SEQUENCE [LARGE SCALE GENOMIC DNA]</scope>
    <source>
        <strain evidence="1 2">ALL</strain>
    </source>
</reference>
<comment type="caution">
    <text evidence="1">The sequence shown here is derived from an EMBL/GenBank/DDBJ whole genome shotgun (WGS) entry which is preliminary data.</text>
</comment>
<proteinExistence type="predicted"/>